<name>A0ACC2XAK1_9TREE</name>
<evidence type="ECO:0000313" key="2">
    <source>
        <dbReference type="Proteomes" id="UP001243375"/>
    </source>
</evidence>
<keyword evidence="2" id="KW-1185">Reference proteome</keyword>
<accession>A0ACC2XAK1</accession>
<protein>
    <submittedName>
        <fullName evidence="1">Uncharacterized protein</fullName>
    </submittedName>
</protein>
<reference evidence="1" key="1">
    <citation type="submission" date="2023-04" db="EMBL/GenBank/DDBJ databases">
        <title>Draft Genome sequencing of Naganishia species isolated from polar environments using Oxford Nanopore Technology.</title>
        <authorList>
            <person name="Leo P."/>
            <person name="Venkateswaran K."/>
        </authorList>
    </citation>
    <scope>NUCLEOTIDE SEQUENCE</scope>
    <source>
        <strain evidence="1">MNA-CCFEE 5425</strain>
    </source>
</reference>
<proteinExistence type="predicted"/>
<comment type="caution">
    <text evidence="1">The sequence shown here is derived from an EMBL/GenBank/DDBJ whole genome shotgun (WGS) entry which is preliminary data.</text>
</comment>
<organism evidence="1 2">
    <name type="scientific">Naganishia vaughanmartiniae</name>
    <dbReference type="NCBI Taxonomy" id="1424756"/>
    <lineage>
        <taxon>Eukaryota</taxon>
        <taxon>Fungi</taxon>
        <taxon>Dikarya</taxon>
        <taxon>Basidiomycota</taxon>
        <taxon>Agaricomycotina</taxon>
        <taxon>Tremellomycetes</taxon>
        <taxon>Filobasidiales</taxon>
        <taxon>Filobasidiaceae</taxon>
        <taxon>Naganishia</taxon>
    </lineage>
</organism>
<sequence length="1109" mass="124484">MGVFSRRRAPAFTAAEAYITPNIGSSSGSFDGTNGVNPFEDATVSARRPSIPRTGFNIGRKLSQAFIPTLAKAPRPSVTETFDSITADNYPGRNFDAVFRLELEADLLASDEDIEPEEQKIESENDDHRGWSSVVEEEGEEQERRHRRKHASGHKKSSRHRSQQGSRSRSRSNRLSRESYGHSDPTLDVDRTITLAGVPTSSPFGRLSTKYQNETSDEDEEAICASDQPLSGAATIQASAVPVGDGYDALDVMADYLFRFGCEKKKWFEKPPVTAKEKRRYNSSKHVATGVCIRAKTGVQRAYPSNTPGLIAFETAVTALNPEVAFKVKSPIVKTVMSTCITPDMAEFTINADTRIQILDELSHLARARKHQYAAFIRDEGVLCVWADTVENIIAATESLEQALIDFIWHQDHSIKKYGFAAHLDAHAHQEKEALEHALHIGEKEMDRSEKNEVDTAVDAEDLAKLQAKQRWKERPVMLYDAVIAGLTVIIIFALLSLGWRTLIKECMLDRKATRFALMATTPLLACVCAFAVQCLVGGFWQIFGPIRQVTQNSAYYSAVAPKRSMEELPHVTVWLPVYKESLEEVIMPTIESLKIAQSVYERQGGSVSILVCDDGLQLISPEDVESRRNFYYDNNMAFVARPGHGVEGFERRGRFKKASNMNFAIQLSLRVEEVMDELRPDAHEAKGGDAYFWHEQDELDLYDVALERAQEELEGRAWAAGNIRIGAYILIIDSDTRVPEDCFADAVSEFALSPEVAVIQHSSGVMQVANHFFENGIAHFTRSIQLAISFCCSNGSTAPFVGHNAFLRWSALQEIIFMEDGVPKIWSESHVSEDFALSLALQLKGYVLRWATYSEDKFEEGVSLTCDDEVNRWQKYAWGCSELIFHPLRYWLFRGPLTPLFRQYLWSNIPIHCKISVLAYIFSYYAIACSWPLTVLNYVLVGFDLPIDNFYLNGWKVTFVCICLFAGLGNLSAIVLRYRLKVKNTGDFATKQIMFIPFFSIFFTGLSMQIGSALICHMIGYQMTWAATLKTVEVSNFFKEVPAILRKFRFSLPANLVLVAGMIITTSSVVPVGWRVVDLTAVVPLALVSASHILYPIALNPWFMHFSF</sequence>
<gene>
    <name evidence="1" type="ORF">QFC22_002593</name>
</gene>
<dbReference type="EMBL" id="JASBWU010000006">
    <property type="protein sequence ID" value="KAJ9120663.1"/>
    <property type="molecule type" value="Genomic_DNA"/>
</dbReference>
<dbReference type="Proteomes" id="UP001243375">
    <property type="component" value="Unassembled WGS sequence"/>
</dbReference>
<evidence type="ECO:0000313" key="1">
    <source>
        <dbReference type="EMBL" id="KAJ9120663.1"/>
    </source>
</evidence>